<keyword evidence="2 10" id="KW-1003">Cell membrane</keyword>
<feature type="transmembrane region" description="Helical" evidence="10">
    <location>
        <begin position="12"/>
        <end position="33"/>
    </location>
</feature>
<evidence type="ECO:0000256" key="7">
    <source>
        <dbReference type="ARBA" id="ARBA00035120"/>
    </source>
</evidence>
<feature type="binding site" evidence="10">
    <location>
        <position position="80"/>
    </location>
    <ligand>
        <name>Na(+)</name>
        <dbReference type="ChEBI" id="CHEBI:29101"/>
        <note>structural</note>
    </ligand>
</feature>
<dbReference type="GO" id="GO:0140114">
    <property type="term" value="P:cellular detoxification of fluoride"/>
    <property type="evidence" value="ECO:0007669"/>
    <property type="project" value="UniProtKB-UniRule"/>
</dbReference>
<evidence type="ECO:0000256" key="10">
    <source>
        <dbReference type="HAMAP-Rule" id="MF_00454"/>
    </source>
</evidence>
<dbReference type="Proteomes" id="UP000683575">
    <property type="component" value="Chromosome"/>
</dbReference>
<keyword evidence="6 10" id="KW-0407">Ion channel</keyword>
<comment type="activity regulation">
    <text evidence="10">Na(+) is not transported, but it plays an essential structural role and its presence is essential for fluoride channel function.</text>
</comment>
<keyword evidence="10" id="KW-0915">Sodium</keyword>
<dbReference type="PANTHER" id="PTHR28259">
    <property type="entry name" value="FLUORIDE EXPORT PROTEIN 1-RELATED"/>
    <property type="match status" value="1"/>
</dbReference>
<feature type="transmembrane region" description="Helical" evidence="10">
    <location>
        <begin position="101"/>
        <end position="122"/>
    </location>
</feature>
<dbReference type="InterPro" id="IPR003691">
    <property type="entry name" value="FluC"/>
</dbReference>
<evidence type="ECO:0000256" key="3">
    <source>
        <dbReference type="ARBA" id="ARBA00022692"/>
    </source>
</evidence>
<keyword evidence="10" id="KW-0479">Metal-binding</keyword>
<reference evidence="11" key="1">
    <citation type="submission" date="2021-06" db="EMBL/GenBank/DDBJ databases">
        <title>Complete genome sequence of Nocardioides sp. G188.</title>
        <authorList>
            <person name="Im W.-T."/>
        </authorList>
    </citation>
    <scope>NUCLEOTIDE SEQUENCE</scope>
    <source>
        <strain evidence="11">G188</strain>
    </source>
</reference>
<evidence type="ECO:0000256" key="4">
    <source>
        <dbReference type="ARBA" id="ARBA00022989"/>
    </source>
</evidence>
<evidence type="ECO:0000256" key="6">
    <source>
        <dbReference type="ARBA" id="ARBA00023303"/>
    </source>
</evidence>
<evidence type="ECO:0000256" key="5">
    <source>
        <dbReference type="ARBA" id="ARBA00023136"/>
    </source>
</evidence>
<evidence type="ECO:0000313" key="11">
    <source>
        <dbReference type="EMBL" id="QWZ08045.1"/>
    </source>
</evidence>
<comment type="similarity">
    <text evidence="7 10">Belongs to the fluoride channel Fluc/FEX (TC 1.A.43) family.</text>
</comment>
<dbReference type="PANTHER" id="PTHR28259:SF1">
    <property type="entry name" value="FLUORIDE EXPORT PROTEIN 1-RELATED"/>
    <property type="match status" value="1"/>
</dbReference>
<accession>A0A975Y039</accession>
<feature type="binding site" evidence="10">
    <location>
        <position position="83"/>
    </location>
    <ligand>
        <name>Na(+)</name>
        <dbReference type="ChEBI" id="CHEBI:29101"/>
        <note>structural</note>
    </ligand>
</feature>
<protein>
    <recommendedName>
        <fullName evidence="10">Fluoride-specific ion channel FluC</fullName>
    </recommendedName>
</protein>
<dbReference type="AlphaFoldDB" id="A0A975Y039"/>
<keyword evidence="3 10" id="KW-0812">Transmembrane</keyword>
<dbReference type="EMBL" id="CP077062">
    <property type="protein sequence ID" value="QWZ08045.1"/>
    <property type="molecule type" value="Genomic_DNA"/>
</dbReference>
<dbReference type="Pfam" id="PF02537">
    <property type="entry name" value="CRCB"/>
    <property type="match status" value="1"/>
</dbReference>
<gene>
    <name evidence="10" type="primary">fluC</name>
    <name evidence="10" type="synonym">crcB</name>
    <name evidence="11" type="ORF">KRR39_22330</name>
</gene>
<dbReference type="HAMAP" id="MF_00454">
    <property type="entry name" value="FluC"/>
    <property type="match status" value="1"/>
</dbReference>
<evidence type="ECO:0000256" key="9">
    <source>
        <dbReference type="ARBA" id="ARBA00049940"/>
    </source>
</evidence>
<feature type="transmembrane region" description="Helical" evidence="10">
    <location>
        <begin position="39"/>
        <end position="58"/>
    </location>
</feature>
<comment type="catalytic activity">
    <reaction evidence="8">
        <text>fluoride(in) = fluoride(out)</text>
        <dbReference type="Rhea" id="RHEA:76159"/>
        <dbReference type="ChEBI" id="CHEBI:17051"/>
    </reaction>
    <physiologicalReaction direction="left-to-right" evidence="8">
        <dbReference type="Rhea" id="RHEA:76160"/>
    </physiologicalReaction>
</comment>
<comment type="function">
    <text evidence="9 10">Fluoride-specific ion channel. Important for reducing fluoride concentration in the cell, thus reducing its toxicity.</text>
</comment>
<evidence type="ECO:0000313" key="12">
    <source>
        <dbReference type="Proteomes" id="UP000683575"/>
    </source>
</evidence>
<dbReference type="RefSeq" id="WP_216939555.1">
    <property type="nucleotide sequence ID" value="NZ_CP077062.1"/>
</dbReference>
<dbReference type="KEGG" id="nps:KRR39_22330"/>
<keyword evidence="12" id="KW-1185">Reference proteome</keyword>
<keyword evidence="5 10" id="KW-0472">Membrane</keyword>
<keyword evidence="10" id="KW-0813">Transport</keyword>
<dbReference type="GO" id="GO:0062054">
    <property type="term" value="F:fluoride channel activity"/>
    <property type="evidence" value="ECO:0007669"/>
    <property type="project" value="UniProtKB-UniRule"/>
</dbReference>
<sequence>MTPRSALRPSLVGAVAVGGAIGAVLRYALTLAFPDPSDGFPWTIFAINVVGCAVLATLPAIPVLRLHPVLPPLLGPGVLGGFTTLSTFAEQARALVAGGHVVTATAYVVGSVAVGLVAVALADRLSSVVARVEFLGEEGDQ</sequence>
<name>A0A975Y039_9ACTN</name>
<keyword evidence="4 10" id="KW-1133">Transmembrane helix</keyword>
<evidence type="ECO:0000256" key="2">
    <source>
        <dbReference type="ARBA" id="ARBA00022475"/>
    </source>
</evidence>
<evidence type="ECO:0000256" key="8">
    <source>
        <dbReference type="ARBA" id="ARBA00035585"/>
    </source>
</evidence>
<feature type="transmembrane region" description="Helical" evidence="10">
    <location>
        <begin position="70"/>
        <end position="89"/>
    </location>
</feature>
<dbReference type="GO" id="GO:0005886">
    <property type="term" value="C:plasma membrane"/>
    <property type="evidence" value="ECO:0007669"/>
    <property type="project" value="UniProtKB-SubCell"/>
</dbReference>
<proteinExistence type="inferred from homology"/>
<evidence type="ECO:0000256" key="1">
    <source>
        <dbReference type="ARBA" id="ARBA00004651"/>
    </source>
</evidence>
<comment type="subcellular location">
    <subcellularLocation>
        <location evidence="1 10">Cell membrane</location>
        <topology evidence="1 10">Multi-pass membrane protein</topology>
    </subcellularLocation>
</comment>
<keyword evidence="10" id="KW-0406">Ion transport</keyword>
<dbReference type="GO" id="GO:0046872">
    <property type="term" value="F:metal ion binding"/>
    <property type="evidence" value="ECO:0007669"/>
    <property type="project" value="UniProtKB-KW"/>
</dbReference>
<organism evidence="11 12">
    <name type="scientific">Nocardioides panacis</name>
    <dbReference type="NCBI Taxonomy" id="2849501"/>
    <lineage>
        <taxon>Bacteria</taxon>
        <taxon>Bacillati</taxon>
        <taxon>Actinomycetota</taxon>
        <taxon>Actinomycetes</taxon>
        <taxon>Propionibacteriales</taxon>
        <taxon>Nocardioidaceae</taxon>
        <taxon>Nocardioides</taxon>
    </lineage>
</organism>